<feature type="transmembrane region" description="Helical" evidence="1">
    <location>
        <begin position="16"/>
        <end position="38"/>
    </location>
</feature>
<gene>
    <name evidence="2" type="ORF">B6S12_07160</name>
</gene>
<keyword evidence="1" id="KW-0812">Transmembrane</keyword>
<evidence type="ECO:0000256" key="1">
    <source>
        <dbReference type="SAM" id="Phobius"/>
    </source>
</evidence>
<protein>
    <submittedName>
        <fullName evidence="2">Uncharacterized protein</fullName>
    </submittedName>
</protein>
<keyword evidence="1" id="KW-0472">Membrane</keyword>
<feature type="transmembrane region" description="Helical" evidence="1">
    <location>
        <begin position="166"/>
        <end position="185"/>
    </location>
</feature>
<proteinExistence type="predicted"/>
<keyword evidence="1" id="KW-1133">Transmembrane helix</keyword>
<comment type="caution">
    <text evidence="2">The sequence shown here is derived from an EMBL/GenBank/DDBJ whole genome shotgun (WGS) entry which is preliminary data.</text>
</comment>
<keyword evidence="3" id="KW-1185">Reference proteome</keyword>
<dbReference type="AlphaFoldDB" id="A0A2W6MX26"/>
<dbReference type="Proteomes" id="UP000249746">
    <property type="component" value="Unassembled WGS sequence"/>
</dbReference>
<evidence type="ECO:0000313" key="3">
    <source>
        <dbReference type="Proteomes" id="UP000249746"/>
    </source>
</evidence>
<reference evidence="2 3" key="1">
    <citation type="submission" date="2017-03" db="EMBL/GenBank/DDBJ databases">
        <title>Genomic and clinical evidence uncovers the enterohepatic species Helicobacter valdiviensis as a potential human intestinal pathogen.</title>
        <authorList>
            <person name="Fresia P."/>
            <person name="Jara R."/>
            <person name="Sierra R."/>
            <person name="Ferres I."/>
            <person name="Greif G."/>
            <person name="Iraola G."/>
            <person name="Collado L."/>
        </authorList>
    </citation>
    <scope>NUCLEOTIDE SEQUENCE [LARGE SCALE GENOMIC DNA]</scope>
    <source>
        <strain evidence="2 3">WBE14</strain>
    </source>
</reference>
<feature type="transmembrane region" description="Helical" evidence="1">
    <location>
        <begin position="133"/>
        <end position="159"/>
    </location>
</feature>
<organism evidence="2 3">
    <name type="scientific">Helicobacter valdiviensis</name>
    <dbReference type="NCBI Taxonomy" id="1458358"/>
    <lineage>
        <taxon>Bacteria</taxon>
        <taxon>Pseudomonadati</taxon>
        <taxon>Campylobacterota</taxon>
        <taxon>Epsilonproteobacteria</taxon>
        <taxon>Campylobacterales</taxon>
        <taxon>Helicobacteraceae</taxon>
        <taxon>Helicobacter</taxon>
    </lineage>
</organism>
<name>A0A2W6MX26_9HELI</name>
<dbReference type="OrthoDB" id="5327112at2"/>
<dbReference type="EMBL" id="NBIU01000021">
    <property type="protein sequence ID" value="PZT47778.1"/>
    <property type="molecule type" value="Genomic_DNA"/>
</dbReference>
<sequence>MAKKFISNKTWMQIHLYVSLFFIPMALIYAITGVGYILDYRQNSGATIHKIQIHQTIAKGSEKEVILKALQENNLKIPSNTEVRFFKGAHSMGTLKYQVLLSKDKTGEGYTLSTIDRNFYGVILLLHKAAGKYYFDVLAIGFSVALILIYLSGLFITAFCKKNQKGAVLATLAGFIVTGVVIYFSI</sequence>
<accession>A0A2W6MX26</accession>
<dbReference type="RefSeq" id="WP_111230124.1">
    <property type="nucleotide sequence ID" value="NZ_NBIU01000021.1"/>
</dbReference>
<evidence type="ECO:0000313" key="2">
    <source>
        <dbReference type="EMBL" id="PZT47778.1"/>
    </source>
</evidence>